<dbReference type="PANTHER" id="PTHR11347">
    <property type="entry name" value="CYCLIC NUCLEOTIDE PHOSPHODIESTERASE"/>
    <property type="match status" value="1"/>
</dbReference>
<feature type="binding site" evidence="4">
    <location>
        <position position="607"/>
    </location>
    <ligand>
        <name>AMP</name>
        <dbReference type="ChEBI" id="CHEBI:456215"/>
    </ligand>
</feature>
<keyword evidence="10" id="KW-1185">Reference proteome</keyword>
<dbReference type="InterPro" id="IPR036971">
    <property type="entry name" value="PDEase_catalytic_dom_sf"/>
</dbReference>
<dbReference type="RefSeq" id="XP_064711472.1">
    <property type="nucleotide sequence ID" value="XM_064848848.1"/>
</dbReference>
<feature type="domain" description="PDEase" evidence="8">
    <location>
        <begin position="292"/>
        <end position="650"/>
    </location>
</feature>
<feature type="region of interest" description="Disordered" evidence="7">
    <location>
        <begin position="22"/>
        <end position="42"/>
    </location>
</feature>
<dbReference type="GO" id="GO:0007165">
    <property type="term" value="P:signal transduction"/>
    <property type="evidence" value="ECO:0007669"/>
    <property type="project" value="InterPro"/>
</dbReference>
<keyword evidence="1 5" id="KW-0479">Metal-binding</keyword>
<sequence>MDPSACRVIYIDERFNGERWISRDGLSPSTPQRSGSHGEFSDLPPDLQTNVNAFLSVFNQVYVCSSGRAFSTKLSELHDQVKLDCTPILACFDIGSESKVEFLRSSRTKFSPVSDSPLPSPNLLSRAITFSSESDESHGLQLLSRIASDLQVEEGVKLIIPVAIVQPRRKDSHDQILDHLRPSSVTRAPLGREATPVEISDHSDIIDAQLMLQCLDAGALDVVKSPLDKAGIMGLTVHAYRIYKSAKKEQAGFMAMSRRGRKQSWVGVEEEKPYAYLREAMVKKLLKGICEPQNIIEDYQHRNLYIQEHRKDVVAKAIGRWDFCGHDFNEDELVYAGYYILNHALKMDAAEHWRMPQADLLHFMQGCRVAYNSFVLYHNFRHAVDVLQSVFYFLVAIGALPPYPEGAPAPPYASQKSPIARLVGPFEALSLLISAIGHDVGHPGVNNMFLVKLNAPLAQLYNDQSVLEAFHCAAYSQILRRHWPAAFQHKVLRKLMIDTILATDMGVHADYMGKLGNLQEKIHSSGSTDGWAPKDLEWARTLTCGLLIKCADISNVARPWAVAEQWTHLLQEEFAHQGQMESAVGMETTLFGGPPEIGNMLKLANGQIGFMTIFAHPLFANVADIIPAMRFAADEILTNKGVWFTRAEHEKRKQVLHKQGGGLSDSGAVSPRTQSPAGRKSTPDHTIFPSSPLRERANTPENGRSLDQVESSRGRETGTRTPPDKSRGSSLAAAAAIPVSGDTTMSASGRSPSAKANPNTESRRKSGLVNGEHISKLSSFDGAESSSTPKVTTTKLDMSDESEQSLNDTRRDNTVSMRAGTETLPESVLQDEKSREDSAQALSKFNFATSEEDEPIRTFDPQQVYDAPHADTRASAPTGNTEHQNPKLVGADDARQAQSQVNEAVTNVAQRGGGTNDALTPIQSTEASSYASERSEEYSRIKSSFQAMRNRAASAPLSPGSPIMRPSFSLGSNSATSRESSKLDVHATILSNGEVDEAASRDRKASTRSVGRRRSKLKLGLAFWKRNKSEKSVGVDDRPDSQGSGGR</sequence>
<dbReference type="InterPro" id="IPR023088">
    <property type="entry name" value="PDEase"/>
</dbReference>
<feature type="compositionally biased region" description="Polar residues" evidence="7">
    <location>
        <begin position="784"/>
        <end position="796"/>
    </location>
</feature>
<dbReference type="SMART" id="SM00471">
    <property type="entry name" value="HDc"/>
    <property type="match status" value="1"/>
</dbReference>
<evidence type="ECO:0000256" key="6">
    <source>
        <dbReference type="RuleBase" id="RU363067"/>
    </source>
</evidence>
<feature type="compositionally biased region" description="Basic and acidic residues" evidence="7">
    <location>
        <begin position="1028"/>
        <end position="1040"/>
    </location>
</feature>
<dbReference type="Proteomes" id="UP001358417">
    <property type="component" value="Unassembled WGS sequence"/>
</dbReference>
<feature type="region of interest" description="Disordered" evidence="7">
    <location>
        <begin position="866"/>
        <end position="1014"/>
    </location>
</feature>
<organism evidence="9 10">
    <name type="scientific">Exophiala bonariae</name>
    <dbReference type="NCBI Taxonomy" id="1690606"/>
    <lineage>
        <taxon>Eukaryota</taxon>
        <taxon>Fungi</taxon>
        <taxon>Dikarya</taxon>
        <taxon>Ascomycota</taxon>
        <taxon>Pezizomycotina</taxon>
        <taxon>Eurotiomycetes</taxon>
        <taxon>Chaetothyriomycetidae</taxon>
        <taxon>Chaetothyriales</taxon>
        <taxon>Herpotrichiellaceae</taxon>
        <taxon>Exophiala</taxon>
    </lineage>
</organism>
<dbReference type="CDD" id="cd00077">
    <property type="entry name" value="HDc"/>
    <property type="match status" value="1"/>
</dbReference>
<evidence type="ECO:0000256" key="4">
    <source>
        <dbReference type="PIRSR" id="PIRSR623088-2"/>
    </source>
</evidence>
<dbReference type="AlphaFoldDB" id="A0AAV9NT23"/>
<dbReference type="EMBL" id="JAVRRD010000002">
    <property type="protein sequence ID" value="KAK5063200.1"/>
    <property type="molecule type" value="Genomic_DNA"/>
</dbReference>
<comment type="caution">
    <text evidence="9">The sequence shown here is derived from an EMBL/GenBank/DDBJ whole genome shotgun (WGS) entry which is preliminary data.</text>
</comment>
<dbReference type="GO" id="GO:0004114">
    <property type="term" value="F:3',5'-cyclic-nucleotide phosphodiesterase activity"/>
    <property type="evidence" value="ECO:0007669"/>
    <property type="project" value="InterPro"/>
</dbReference>
<evidence type="ECO:0000256" key="2">
    <source>
        <dbReference type="ARBA" id="ARBA00022801"/>
    </source>
</evidence>
<dbReference type="InterPro" id="IPR002073">
    <property type="entry name" value="PDEase_catalytic_dom"/>
</dbReference>
<keyword evidence="2 6" id="KW-0378">Hydrolase</keyword>
<feature type="active site" description="Proton donor" evidence="3">
    <location>
        <position position="378"/>
    </location>
</feature>
<dbReference type="Pfam" id="PF00233">
    <property type="entry name" value="PDEase_I"/>
    <property type="match status" value="1"/>
</dbReference>
<feature type="binding site" evidence="5">
    <location>
        <position position="438"/>
    </location>
    <ligand>
        <name>Zn(2+)</name>
        <dbReference type="ChEBI" id="CHEBI:29105"/>
        <label>1</label>
    </ligand>
</feature>
<feature type="compositionally biased region" description="Polar residues" evidence="7">
    <location>
        <begin position="896"/>
        <end position="909"/>
    </location>
</feature>
<protein>
    <recommendedName>
        <fullName evidence="6">Phosphodiesterase</fullName>
        <ecNumber evidence="6">3.1.4.-</ecNumber>
    </recommendedName>
</protein>
<name>A0AAV9NT23_9EURO</name>
<dbReference type="SUPFAM" id="SSF109604">
    <property type="entry name" value="HD-domain/PDEase-like"/>
    <property type="match status" value="1"/>
</dbReference>
<dbReference type="EC" id="3.1.4.-" evidence="6"/>
<dbReference type="PROSITE" id="PS00126">
    <property type="entry name" value="PDEASE_I_1"/>
    <property type="match status" value="1"/>
</dbReference>
<feature type="binding site" evidence="5">
    <location>
        <position position="552"/>
    </location>
    <ligand>
        <name>Zn(2+)</name>
        <dbReference type="ChEBI" id="CHEBI:29105"/>
        <label>1</label>
    </ligand>
</feature>
<feature type="binding site" evidence="4">
    <location>
        <begin position="378"/>
        <end position="382"/>
    </location>
    <ligand>
        <name>AMP</name>
        <dbReference type="ChEBI" id="CHEBI:456215"/>
    </ligand>
</feature>
<feature type="region of interest" description="Disordered" evidence="7">
    <location>
        <begin position="1028"/>
        <end position="1047"/>
    </location>
</feature>
<evidence type="ECO:0000313" key="9">
    <source>
        <dbReference type="EMBL" id="KAK5063200.1"/>
    </source>
</evidence>
<evidence type="ECO:0000256" key="1">
    <source>
        <dbReference type="ARBA" id="ARBA00022723"/>
    </source>
</evidence>
<feature type="compositionally biased region" description="Basic and acidic residues" evidence="7">
    <location>
        <begin position="710"/>
        <end position="727"/>
    </location>
</feature>
<feature type="binding site" evidence="5">
    <location>
        <position position="439"/>
    </location>
    <ligand>
        <name>Zn(2+)</name>
        <dbReference type="ChEBI" id="CHEBI:29105"/>
        <label>2</label>
    </ligand>
</feature>
<evidence type="ECO:0000256" key="3">
    <source>
        <dbReference type="PIRSR" id="PIRSR623088-1"/>
    </source>
</evidence>
<feature type="binding site" evidence="4">
    <location>
        <position position="552"/>
    </location>
    <ligand>
        <name>AMP</name>
        <dbReference type="ChEBI" id="CHEBI:456215"/>
    </ligand>
</feature>
<evidence type="ECO:0000259" key="8">
    <source>
        <dbReference type="PROSITE" id="PS51845"/>
    </source>
</evidence>
<dbReference type="InterPro" id="IPR003607">
    <property type="entry name" value="HD/PDEase_dom"/>
</dbReference>
<comment type="cofactor">
    <cofactor evidence="6">
        <name>a divalent metal cation</name>
        <dbReference type="ChEBI" id="CHEBI:60240"/>
    </cofactor>
    <text evidence="6">Binds 2 divalent metal cations per subunit. Site 1 may preferentially bind zinc ions, while site 2 has a preference for magnesium and/or manganese ions.</text>
</comment>
<dbReference type="PROSITE" id="PS51845">
    <property type="entry name" value="PDEASE_I_2"/>
    <property type="match status" value="1"/>
</dbReference>
<dbReference type="InterPro" id="IPR023174">
    <property type="entry name" value="PDEase_CS"/>
</dbReference>
<feature type="binding site" evidence="5">
    <location>
        <position position="439"/>
    </location>
    <ligand>
        <name>Zn(2+)</name>
        <dbReference type="ChEBI" id="CHEBI:29105"/>
        <label>1</label>
    </ligand>
</feature>
<dbReference type="Gene3D" id="1.10.1300.10">
    <property type="entry name" value="3'5'-cyclic nucleotide phosphodiesterase, catalytic domain"/>
    <property type="match status" value="1"/>
</dbReference>
<proteinExistence type="inferred from homology"/>
<comment type="similarity">
    <text evidence="6">Belongs to the cyclic nucleotide phosphodiesterase family.</text>
</comment>
<evidence type="ECO:0000256" key="7">
    <source>
        <dbReference type="SAM" id="MobiDB-lite"/>
    </source>
</evidence>
<dbReference type="GO" id="GO:0046872">
    <property type="term" value="F:metal ion binding"/>
    <property type="evidence" value="ECO:0007669"/>
    <property type="project" value="UniProtKB-KW"/>
</dbReference>
<dbReference type="PRINTS" id="PR00387">
    <property type="entry name" value="PDIESTERASE1"/>
</dbReference>
<dbReference type="GeneID" id="89973455"/>
<accession>A0AAV9NT23</accession>
<feature type="compositionally biased region" description="Polar residues" evidence="7">
    <location>
        <begin position="741"/>
        <end position="760"/>
    </location>
</feature>
<gene>
    <name evidence="9" type="ORF">LTR84_005277</name>
</gene>
<evidence type="ECO:0000313" key="10">
    <source>
        <dbReference type="Proteomes" id="UP001358417"/>
    </source>
</evidence>
<reference evidence="9 10" key="1">
    <citation type="submission" date="2023-08" db="EMBL/GenBank/DDBJ databases">
        <title>Black Yeasts Isolated from many extreme environments.</title>
        <authorList>
            <person name="Coleine C."/>
            <person name="Stajich J.E."/>
            <person name="Selbmann L."/>
        </authorList>
    </citation>
    <scope>NUCLEOTIDE SEQUENCE [LARGE SCALE GENOMIC DNA]</scope>
    <source>
        <strain evidence="9 10">CCFEE 5792</strain>
    </source>
</reference>
<feature type="region of interest" description="Disordered" evidence="7">
    <location>
        <begin position="653"/>
        <end position="839"/>
    </location>
</feature>
<feature type="binding site" evidence="4">
    <location>
        <position position="439"/>
    </location>
    <ligand>
        <name>AMP</name>
        <dbReference type="ChEBI" id="CHEBI:456215"/>
    </ligand>
</feature>
<evidence type="ECO:0000256" key="5">
    <source>
        <dbReference type="PIRSR" id="PIRSR623088-3"/>
    </source>
</evidence>
<feature type="compositionally biased region" description="Polar residues" evidence="7">
    <location>
        <begin position="969"/>
        <end position="978"/>
    </location>
</feature>
<feature type="binding site" evidence="5">
    <location>
        <position position="382"/>
    </location>
    <ligand>
        <name>Zn(2+)</name>
        <dbReference type="ChEBI" id="CHEBI:29105"/>
        <label>1</label>
    </ligand>
</feature>